<evidence type="ECO:0000313" key="3">
    <source>
        <dbReference type="Proteomes" id="UP000274756"/>
    </source>
</evidence>
<dbReference type="InterPro" id="IPR011029">
    <property type="entry name" value="DEATH-like_dom_sf"/>
</dbReference>
<sequence>MNYTIGNTKSANKEPEAISLTLEIELDDHRIIQHSALNAYVSLPLEEFYDRPTDIYEIKPVIASGYRICNLCAVAVHQMEMYLNVPSYGSLLNWENLAAKLGLSILQILSLRKCVSPMLKLLELHSNLPLNIIIDAICELNRVDLLISLIPYLPKNNLTSDQISLDSGICNNSNNNNSFLQNERFHSDHLFTSRRSKQLVDILVKSILVMHHENELNINLKKNFNWFMKNLKKQASGKGTFIFDVNDYLCGEGSMVDLIEIFKQATHIISVLSEDYSKILNSDGDQQNAVKKYINNLMNTEYIQDGSINKRFRAVMLQGTDRAVLPIGWSRNTVIYEFPANHAQLFKKLFG</sequence>
<dbReference type="WBParaSite" id="DME_0000682401-mRNA-1">
    <property type="protein sequence ID" value="DME_0000682401-mRNA-1"/>
    <property type="gene ID" value="DME_0000682401"/>
</dbReference>
<evidence type="ECO:0000313" key="2">
    <source>
        <dbReference type="Proteomes" id="UP000038040"/>
    </source>
</evidence>
<dbReference type="OrthoDB" id="6021171at2759"/>
<gene>
    <name evidence="1" type="ORF">DME_LOCUS1438</name>
</gene>
<protein>
    <submittedName>
        <fullName evidence="4">COR domain-containing protein</fullName>
    </submittedName>
</protein>
<keyword evidence="3" id="KW-1185">Reference proteome</keyword>
<dbReference type="EMBL" id="UYYG01000021">
    <property type="protein sequence ID" value="VDN51465.1"/>
    <property type="molecule type" value="Genomic_DNA"/>
</dbReference>
<dbReference type="SUPFAM" id="SSF47986">
    <property type="entry name" value="DEATH domain"/>
    <property type="match status" value="1"/>
</dbReference>
<evidence type="ECO:0000313" key="4">
    <source>
        <dbReference type="WBParaSite" id="DME_0000682401-mRNA-1"/>
    </source>
</evidence>
<proteinExistence type="predicted"/>
<dbReference type="Proteomes" id="UP000274756">
    <property type="component" value="Unassembled WGS sequence"/>
</dbReference>
<dbReference type="STRING" id="318479.A0A0N4UH26"/>
<dbReference type="Proteomes" id="UP000038040">
    <property type="component" value="Unplaced"/>
</dbReference>
<reference evidence="1 3" key="2">
    <citation type="submission" date="2018-11" db="EMBL/GenBank/DDBJ databases">
        <authorList>
            <consortium name="Pathogen Informatics"/>
        </authorList>
    </citation>
    <scope>NUCLEOTIDE SEQUENCE [LARGE SCALE GENOMIC DNA]</scope>
</reference>
<reference evidence="4" key="1">
    <citation type="submission" date="2017-02" db="UniProtKB">
        <authorList>
            <consortium name="WormBaseParasite"/>
        </authorList>
    </citation>
    <scope>IDENTIFICATION</scope>
</reference>
<accession>A0A0N4UH26</accession>
<dbReference type="Gene3D" id="1.10.533.10">
    <property type="entry name" value="Death Domain, Fas"/>
    <property type="match status" value="1"/>
</dbReference>
<evidence type="ECO:0000313" key="1">
    <source>
        <dbReference type="EMBL" id="VDN51465.1"/>
    </source>
</evidence>
<name>A0A0N4UH26_DRAME</name>
<organism evidence="2 4">
    <name type="scientific">Dracunculus medinensis</name>
    <name type="common">Guinea worm</name>
    <dbReference type="NCBI Taxonomy" id="318479"/>
    <lineage>
        <taxon>Eukaryota</taxon>
        <taxon>Metazoa</taxon>
        <taxon>Ecdysozoa</taxon>
        <taxon>Nematoda</taxon>
        <taxon>Chromadorea</taxon>
        <taxon>Rhabditida</taxon>
        <taxon>Spirurina</taxon>
        <taxon>Dracunculoidea</taxon>
        <taxon>Dracunculidae</taxon>
        <taxon>Dracunculus</taxon>
    </lineage>
</organism>
<dbReference type="AlphaFoldDB" id="A0A0N4UH26"/>